<sequence length="109" mass="12171">MSLNQFETVTPEGFSLPKAAVKLVNTAALAGWSTGWQWDEDSGGSPFVTVHVADRDTREYFKYTWHSRDTGTLRLRSKLHQAQAGAPWTDGPSVQAAMFRTREVADQRS</sequence>
<proteinExistence type="predicted"/>
<protein>
    <submittedName>
        <fullName evidence="1">Uncharacterized protein</fullName>
    </submittedName>
</protein>
<dbReference type="EMBL" id="BLWD01000002">
    <property type="protein sequence ID" value="GFN09503.1"/>
    <property type="molecule type" value="Genomic_DNA"/>
</dbReference>
<gene>
    <name evidence="1" type="ORF">Smic_80590</name>
</gene>
<organism evidence="1 2">
    <name type="scientific">Streptomyces microflavus</name>
    <name type="common">Streptomyces lipmanii</name>
    <dbReference type="NCBI Taxonomy" id="1919"/>
    <lineage>
        <taxon>Bacteria</taxon>
        <taxon>Bacillati</taxon>
        <taxon>Actinomycetota</taxon>
        <taxon>Actinomycetes</taxon>
        <taxon>Kitasatosporales</taxon>
        <taxon>Streptomycetaceae</taxon>
        <taxon>Streptomyces</taxon>
    </lineage>
</organism>
<accession>A0A7J0D439</accession>
<reference evidence="1 2" key="1">
    <citation type="submission" date="2020-05" db="EMBL/GenBank/DDBJ databases">
        <title>Whole genome shotgun sequence of Streptomyces microflavus NBRC 13062.</title>
        <authorList>
            <person name="Komaki H."/>
            <person name="Tamura T."/>
        </authorList>
    </citation>
    <scope>NUCLEOTIDE SEQUENCE [LARGE SCALE GENOMIC DNA]</scope>
    <source>
        <strain evidence="1 2">NBRC 13062</strain>
    </source>
</reference>
<evidence type="ECO:0000313" key="1">
    <source>
        <dbReference type="EMBL" id="GFN09503.1"/>
    </source>
</evidence>
<dbReference type="RefSeq" id="WP_032754711.1">
    <property type="nucleotide sequence ID" value="NZ_BMUG01000005.1"/>
</dbReference>
<dbReference type="AlphaFoldDB" id="A0A7J0D439"/>
<name>A0A7J0D439_STRMI</name>
<evidence type="ECO:0000313" key="2">
    <source>
        <dbReference type="Proteomes" id="UP000498740"/>
    </source>
</evidence>
<dbReference type="Proteomes" id="UP000498740">
    <property type="component" value="Unassembled WGS sequence"/>
</dbReference>
<comment type="caution">
    <text evidence="1">The sequence shown here is derived from an EMBL/GenBank/DDBJ whole genome shotgun (WGS) entry which is preliminary data.</text>
</comment>